<protein>
    <submittedName>
        <fullName evidence="3">Helix-turn-helix transcriptional regulator</fullName>
    </submittedName>
</protein>
<comment type="caution">
    <text evidence="3">The sequence shown here is derived from an EMBL/GenBank/DDBJ whole genome shotgun (WGS) entry which is preliminary data.</text>
</comment>
<feature type="domain" description="HTH cro/C1-type" evidence="2">
    <location>
        <begin position="7"/>
        <end position="61"/>
    </location>
</feature>
<dbReference type="SMART" id="SM00530">
    <property type="entry name" value="HTH_XRE"/>
    <property type="match status" value="1"/>
</dbReference>
<sequence length="69" mass="8006">MMLENRVRELRARFRWTQQDLADAIGVTRQTIGLIEKGDYSPSVTMALKIANAFNVSVEEVFYLKERND</sequence>
<accession>A0ABU5CMI2</accession>
<evidence type="ECO:0000313" key="4">
    <source>
        <dbReference type="Proteomes" id="UP001228376"/>
    </source>
</evidence>
<keyword evidence="4" id="KW-1185">Reference proteome</keyword>
<name>A0ABU5CMI2_9BACI</name>
<dbReference type="Proteomes" id="UP001228376">
    <property type="component" value="Unassembled WGS sequence"/>
</dbReference>
<proteinExistence type="predicted"/>
<evidence type="ECO:0000259" key="2">
    <source>
        <dbReference type="PROSITE" id="PS50943"/>
    </source>
</evidence>
<dbReference type="PROSITE" id="PS50943">
    <property type="entry name" value="HTH_CROC1"/>
    <property type="match status" value="1"/>
</dbReference>
<gene>
    <name evidence="3" type="ORF">P5G51_015980</name>
</gene>
<keyword evidence="1" id="KW-0238">DNA-binding</keyword>
<dbReference type="PANTHER" id="PTHR46558">
    <property type="entry name" value="TRACRIPTIONAL REGULATORY PROTEIN-RELATED-RELATED"/>
    <property type="match status" value="1"/>
</dbReference>
<dbReference type="PANTHER" id="PTHR46558:SF4">
    <property type="entry name" value="DNA-BIDING PHAGE PROTEIN"/>
    <property type="match status" value="1"/>
</dbReference>
<reference evidence="3 4" key="1">
    <citation type="submission" date="2023-10" db="EMBL/GenBank/DDBJ databases">
        <title>179-bfca-hs.</title>
        <authorList>
            <person name="Miliotis G."/>
            <person name="Sengupta P."/>
            <person name="Hameed A."/>
            <person name="Chuvochina M."/>
            <person name="Mcdonagh F."/>
            <person name="Simpson A.C."/>
            <person name="Singh N.K."/>
            <person name="Rekha P.D."/>
            <person name="Raman K."/>
            <person name="Hugenholtz P."/>
            <person name="Venkateswaran K."/>
        </authorList>
    </citation>
    <scope>NUCLEOTIDE SEQUENCE [LARGE SCALE GENOMIC DNA]</scope>
    <source>
        <strain evidence="3 4">179-BFC-A-HS</strain>
    </source>
</reference>
<evidence type="ECO:0000256" key="1">
    <source>
        <dbReference type="ARBA" id="ARBA00023125"/>
    </source>
</evidence>
<dbReference type="RefSeq" id="WP_033826665.1">
    <property type="nucleotide sequence ID" value="NZ_JAROCA020000002.1"/>
</dbReference>
<dbReference type="SUPFAM" id="SSF47413">
    <property type="entry name" value="lambda repressor-like DNA-binding domains"/>
    <property type="match status" value="1"/>
</dbReference>
<evidence type="ECO:0000313" key="3">
    <source>
        <dbReference type="EMBL" id="MDY0406660.1"/>
    </source>
</evidence>
<dbReference type="EMBL" id="JAROCA020000002">
    <property type="protein sequence ID" value="MDY0406660.1"/>
    <property type="molecule type" value="Genomic_DNA"/>
</dbReference>
<dbReference type="Gene3D" id="1.10.260.40">
    <property type="entry name" value="lambda repressor-like DNA-binding domains"/>
    <property type="match status" value="1"/>
</dbReference>
<dbReference type="Pfam" id="PF01381">
    <property type="entry name" value="HTH_3"/>
    <property type="match status" value="1"/>
</dbReference>
<dbReference type="CDD" id="cd00093">
    <property type="entry name" value="HTH_XRE"/>
    <property type="match status" value="1"/>
</dbReference>
<organism evidence="3 4">
    <name type="scientific">Tigheibacillus jepli</name>
    <dbReference type="NCBI Taxonomy" id="3035914"/>
    <lineage>
        <taxon>Bacteria</taxon>
        <taxon>Bacillati</taxon>
        <taxon>Bacillota</taxon>
        <taxon>Bacilli</taxon>
        <taxon>Bacillales</taxon>
        <taxon>Bacillaceae</taxon>
        <taxon>Tigheibacillus</taxon>
    </lineage>
</organism>
<dbReference type="InterPro" id="IPR001387">
    <property type="entry name" value="Cro/C1-type_HTH"/>
</dbReference>
<dbReference type="InterPro" id="IPR010982">
    <property type="entry name" value="Lambda_DNA-bd_dom_sf"/>
</dbReference>